<dbReference type="InterPro" id="IPR014054">
    <property type="entry name" value="Phage_regulatory_Rha"/>
</dbReference>
<evidence type="ECO:0008006" key="3">
    <source>
        <dbReference type="Google" id="ProtNLM"/>
    </source>
</evidence>
<comment type="caution">
    <text evidence="1">The sequence shown here is derived from an EMBL/GenBank/DDBJ whole genome shotgun (WGS) entry which is preliminary data.</text>
</comment>
<proteinExistence type="predicted"/>
<reference evidence="1 2" key="1">
    <citation type="submission" date="2019-05" db="EMBL/GenBank/DDBJ databases">
        <title>Dyadobacter AR-3-8 sp. nov., isolated from arctic soil.</title>
        <authorList>
            <person name="Chaudhary D.K."/>
        </authorList>
    </citation>
    <scope>NUCLEOTIDE SEQUENCE [LARGE SCALE GENOMIC DNA]</scope>
    <source>
        <strain evidence="1 2">AR-3-8</strain>
    </source>
</reference>
<gene>
    <name evidence="1" type="ORF">FDK13_10615</name>
</gene>
<name>A0A4U6D6R3_9BACT</name>
<dbReference type="Proteomes" id="UP000304900">
    <property type="component" value="Unassembled WGS sequence"/>
</dbReference>
<evidence type="ECO:0000313" key="2">
    <source>
        <dbReference type="Proteomes" id="UP000304900"/>
    </source>
</evidence>
<dbReference type="NCBIfam" id="TIGR02681">
    <property type="entry name" value="phage_pRha"/>
    <property type="match status" value="1"/>
</dbReference>
<protein>
    <recommendedName>
        <fullName evidence="3">Rha family transcriptional regulator</fullName>
    </recommendedName>
</protein>
<dbReference type="Pfam" id="PF09669">
    <property type="entry name" value="Phage_pRha"/>
    <property type="match status" value="1"/>
</dbReference>
<keyword evidence="2" id="KW-1185">Reference proteome</keyword>
<organism evidence="1 2">
    <name type="scientific">Dyadobacter frigoris</name>
    <dbReference type="NCBI Taxonomy" id="2576211"/>
    <lineage>
        <taxon>Bacteria</taxon>
        <taxon>Pseudomonadati</taxon>
        <taxon>Bacteroidota</taxon>
        <taxon>Cytophagia</taxon>
        <taxon>Cytophagales</taxon>
        <taxon>Spirosomataceae</taxon>
        <taxon>Dyadobacter</taxon>
    </lineage>
</organism>
<dbReference type="EMBL" id="SZVO01000004">
    <property type="protein sequence ID" value="TKT92416.1"/>
    <property type="molecule type" value="Genomic_DNA"/>
</dbReference>
<accession>A0A4U6D6R3</accession>
<sequence length="115" mass="12695">MIFVIKNVSNKSQIGMYFVSYNNGKPTTSSSAVADQFGKSHNDILRSIEKLQCSKEFKKSNFFPSPNLWPSGKADPAILITREGLVLLVMSLESAAPVSFRENIIAKFDGMASFL</sequence>
<evidence type="ECO:0000313" key="1">
    <source>
        <dbReference type="EMBL" id="TKT92416.1"/>
    </source>
</evidence>
<dbReference type="OrthoDB" id="1078540at2"/>
<dbReference type="AlphaFoldDB" id="A0A4U6D6R3"/>